<evidence type="ECO:0000256" key="2">
    <source>
        <dbReference type="ARBA" id="ARBA00006205"/>
    </source>
</evidence>
<keyword evidence="13" id="KW-1185">Reference proteome</keyword>
<keyword evidence="4 9" id="KW-0436">Ligase</keyword>
<feature type="active site" description="Nucleophile" evidence="9">
    <location>
        <position position="319"/>
    </location>
</feature>
<sequence length="427" mass="45741">MPACRALLISAPASGQGKTTVTAALARRARRQGLRVRAFKTGPDFIDPMILQQASGATVHQLDLWMCGEAQCRRLLAEAAADADLLLIEGVMGLYDGNPSSADLAQRFGIPILAVIDGSAMAQTFGALATGLARYRDHLPFHGVLANRVGSARHAEMLRDSLPPELHFLGALPRSADFALPERHLGLRQAAEIRDLDSRLDRVADALGETLSFDAIIPVAFEPEPEPRLERRLAGRRIAVAQDAAFSFLYAANLDTLRALGAVLRFFSPLADEALPDADAVYLPGGYPELHAGTIAANAGMREALHAFDAAGKPILAECGGMMSLFETLSDGDGQTHRMFGLLPGATTMQARLQALGLQAVDLGAGELRGHSFHYSSLDTPLSPIARAHNPNGRHSEEAVYRRGRLTASYVHLYFASNPHTCAALFA</sequence>
<evidence type="ECO:0000256" key="3">
    <source>
        <dbReference type="ARBA" id="ARBA00022573"/>
    </source>
</evidence>
<keyword evidence="3 9" id="KW-0169">Cobalamin biosynthesis</keyword>
<dbReference type="EMBL" id="JAVRIC010000008">
    <property type="protein sequence ID" value="MDT0497211.1"/>
    <property type="molecule type" value="Genomic_DNA"/>
</dbReference>
<comment type="cofactor">
    <cofactor evidence="1 9">
        <name>Mg(2+)</name>
        <dbReference type="ChEBI" id="CHEBI:18420"/>
    </cofactor>
</comment>
<comment type="caution">
    <text evidence="12">The sequence shown here is derived from an EMBL/GenBank/DDBJ whole genome shotgun (WGS) entry which is preliminary data.</text>
</comment>
<comment type="domain">
    <text evidence="9">Comprises of two domains. The C-terminal domain contains the binding site for glutamine and catalyzes the hydrolysis of this substrate to glutamate and ammonia. The N-terminal domain is anticipated to bind ATP and cobyrinate and catalyzes the ultimate synthesis of the diamide product. The ammonia produced via the glutaminase domain is probably translocated to the adjacent domain via a molecular tunnel, where it reacts with an activated intermediate.</text>
</comment>
<dbReference type="CDD" id="cd03130">
    <property type="entry name" value="GATase1_CobB"/>
    <property type="match status" value="1"/>
</dbReference>
<comment type="similarity">
    <text evidence="9">Belongs to the CobB/CbiA family.</text>
</comment>
<dbReference type="NCBIfam" id="TIGR00379">
    <property type="entry name" value="cobB"/>
    <property type="match status" value="1"/>
</dbReference>
<dbReference type="Pfam" id="PF01656">
    <property type="entry name" value="CbiA"/>
    <property type="match status" value="1"/>
</dbReference>
<reference evidence="12 13" key="1">
    <citation type="submission" date="2023-09" db="EMBL/GenBank/DDBJ databases">
        <authorList>
            <person name="Rey-Velasco X."/>
        </authorList>
    </citation>
    <scope>NUCLEOTIDE SEQUENCE [LARGE SCALE GENOMIC DNA]</scope>
    <source>
        <strain evidence="12 13">W345</strain>
    </source>
</reference>
<dbReference type="InterPro" id="IPR029062">
    <property type="entry name" value="Class_I_gatase-like"/>
</dbReference>
<comment type="function">
    <text evidence="9">Catalyzes the ATP-dependent amidation of the two carboxylate groups at positions a and c of cobyrinate, using either L-glutamine or ammonia as the nitrogen source.</text>
</comment>
<dbReference type="SUPFAM" id="SSF52317">
    <property type="entry name" value="Class I glutamine amidotransferase-like"/>
    <property type="match status" value="1"/>
</dbReference>
<evidence type="ECO:0000313" key="12">
    <source>
        <dbReference type="EMBL" id="MDT0497211.1"/>
    </source>
</evidence>
<dbReference type="InterPro" id="IPR002586">
    <property type="entry name" value="CobQ/CobB/MinD/ParA_Nub-bd_dom"/>
</dbReference>
<evidence type="ECO:0000256" key="7">
    <source>
        <dbReference type="ARBA" id="ARBA00022842"/>
    </source>
</evidence>
<dbReference type="HAMAP" id="MF_00027">
    <property type="entry name" value="CobB_CbiA"/>
    <property type="match status" value="1"/>
</dbReference>
<dbReference type="PROSITE" id="PS51273">
    <property type="entry name" value="GATASE_TYPE_1"/>
    <property type="match status" value="1"/>
</dbReference>
<dbReference type="NCBIfam" id="NF002204">
    <property type="entry name" value="PRK01077.1"/>
    <property type="match status" value="1"/>
</dbReference>
<evidence type="ECO:0000256" key="1">
    <source>
        <dbReference type="ARBA" id="ARBA00001946"/>
    </source>
</evidence>
<dbReference type="SUPFAM" id="SSF52540">
    <property type="entry name" value="P-loop containing nucleoside triphosphate hydrolases"/>
    <property type="match status" value="1"/>
</dbReference>
<evidence type="ECO:0000256" key="9">
    <source>
        <dbReference type="HAMAP-Rule" id="MF_00027"/>
    </source>
</evidence>
<feature type="domain" description="CobB/CobQ-like glutamine amidotransferase" evidence="11">
    <location>
        <begin position="237"/>
        <end position="418"/>
    </location>
</feature>
<comment type="similarity">
    <text evidence="2">Belongs to the CobB/CobQ family. CobQ subfamily.</text>
</comment>
<keyword evidence="6 9" id="KW-0067">ATP-binding</keyword>
<dbReference type="InterPro" id="IPR011698">
    <property type="entry name" value="GATase_3"/>
</dbReference>
<evidence type="ECO:0000256" key="4">
    <source>
        <dbReference type="ARBA" id="ARBA00022598"/>
    </source>
</evidence>
<dbReference type="PROSITE" id="PS51274">
    <property type="entry name" value="GATASE_COBBQ"/>
    <property type="match status" value="1"/>
</dbReference>
<dbReference type="InterPro" id="IPR004484">
    <property type="entry name" value="CbiA/CobB_synth"/>
</dbReference>
<evidence type="ECO:0000313" key="13">
    <source>
        <dbReference type="Proteomes" id="UP001254608"/>
    </source>
</evidence>
<dbReference type="RefSeq" id="WP_311364603.1">
    <property type="nucleotide sequence ID" value="NZ_JAVRIC010000008.1"/>
</dbReference>
<feature type="domain" description="CobQ/CobB/MinD/ParA nucleotide binding" evidence="10">
    <location>
        <begin position="9"/>
        <end position="185"/>
    </location>
</feature>
<comment type="pathway">
    <text evidence="9">Cofactor biosynthesis; adenosylcobalamin biosynthesis; cob(II)yrinate a,c-diamide from sirohydrochlorin (anaerobic route): step 10/10.</text>
</comment>
<keyword evidence="5 9" id="KW-0547">Nucleotide-binding</keyword>
<protein>
    <recommendedName>
        <fullName evidence="9">Cobyrinate a,c-diamide synthase</fullName>
        <ecNumber evidence="9">6.3.5.11</ecNumber>
    </recommendedName>
    <alternativeName>
        <fullName evidence="9">Cobyrinic acid a,c-diamide synthetase</fullName>
    </alternativeName>
</protein>
<keyword evidence="8 9" id="KW-0315">Glutamine amidotransferase</keyword>
<dbReference type="InterPro" id="IPR027417">
    <property type="entry name" value="P-loop_NTPase"/>
</dbReference>
<dbReference type="PANTHER" id="PTHR43873:SF1">
    <property type="entry name" value="COBYRINATE A,C-DIAMIDE SYNTHASE"/>
    <property type="match status" value="1"/>
</dbReference>
<dbReference type="Gene3D" id="3.40.50.880">
    <property type="match status" value="1"/>
</dbReference>
<dbReference type="Proteomes" id="UP001254608">
    <property type="component" value="Unassembled WGS sequence"/>
</dbReference>
<evidence type="ECO:0000256" key="5">
    <source>
        <dbReference type="ARBA" id="ARBA00022741"/>
    </source>
</evidence>
<name>A0ABU2WH61_9GAMM</name>
<dbReference type="Gene3D" id="3.40.50.300">
    <property type="entry name" value="P-loop containing nucleotide triphosphate hydrolases"/>
    <property type="match status" value="2"/>
</dbReference>
<dbReference type="PANTHER" id="PTHR43873">
    <property type="entry name" value="COBYRINATE A,C-DIAMIDE SYNTHASE"/>
    <property type="match status" value="1"/>
</dbReference>
<dbReference type="Pfam" id="PF07685">
    <property type="entry name" value="GATase_3"/>
    <property type="match status" value="1"/>
</dbReference>
<gene>
    <name evidence="9" type="primary">cbiA</name>
    <name evidence="12" type="ORF">RM530_07515</name>
</gene>
<evidence type="ECO:0000256" key="8">
    <source>
        <dbReference type="ARBA" id="ARBA00022962"/>
    </source>
</evidence>
<dbReference type="EC" id="6.3.5.11" evidence="9"/>
<accession>A0ABU2WH61</accession>
<comment type="catalytic activity">
    <reaction evidence="9">
        <text>cob(II)yrinate + 2 L-glutamine + 2 ATP + 2 H2O = cob(II)yrinate a,c diamide + 2 L-glutamate + 2 ADP + 2 phosphate + 2 H(+)</text>
        <dbReference type="Rhea" id="RHEA:26289"/>
        <dbReference type="ChEBI" id="CHEBI:15377"/>
        <dbReference type="ChEBI" id="CHEBI:15378"/>
        <dbReference type="ChEBI" id="CHEBI:29985"/>
        <dbReference type="ChEBI" id="CHEBI:30616"/>
        <dbReference type="ChEBI" id="CHEBI:43474"/>
        <dbReference type="ChEBI" id="CHEBI:58359"/>
        <dbReference type="ChEBI" id="CHEBI:58537"/>
        <dbReference type="ChEBI" id="CHEBI:58894"/>
        <dbReference type="ChEBI" id="CHEBI:456216"/>
        <dbReference type="EC" id="6.3.5.11"/>
    </reaction>
</comment>
<proteinExistence type="inferred from homology"/>
<keyword evidence="7 9" id="KW-0460">Magnesium</keyword>
<feature type="site" description="Increases nucleophilicity of active site Cys" evidence="9">
    <location>
        <position position="412"/>
    </location>
</feature>
<organism evidence="12 13">
    <name type="scientific">Banduia mediterranea</name>
    <dbReference type="NCBI Taxonomy" id="3075609"/>
    <lineage>
        <taxon>Bacteria</taxon>
        <taxon>Pseudomonadati</taxon>
        <taxon>Pseudomonadota</taxon>
        <taxon>Gammaproteobacteria</taxon>
        <taxon>Nevskiales</taxon>
        <taxon>Algiphilaceae</taxon>
        <taxon>Banduia</taxon>
    </lineage>
</organism>
<evidence type="ECO:0000259" key="11">
    <source>
        <dbReference type="Pfam" id="PF07685"/>
    </source>
</evidence>
<evidence type="ECO:0000259" key="10">
    <source>
        <dbReference type="Pfam" id="PF01656"/>
    </source>
</evidence>
<evidence type="ECO:0000256" key="6">
    <source>
        <dbReference type="ARBA" id="ARBA00022840"/>
    </source>
</evidence>
<comment type="miscellaneous">
    <text evidence="9">The a and c carboxylates of cobyrinate are activated for nucleophilic attack via formation of a phosphorylated intermediate by ATP. CbiA catalyzes first the amidation of the c-carboxylate, and then that of the a-carboxylate.</text>
</comment>